<protein>
    <recommendedName>
        <fullName evidence="2">LPS-assembly protein LptD central domain-containing protein</fullName>
    </recommendedName>
</protein>
<keyword evidence="1" id="KW-0812">Transmembrane</keyword>
<comment type="caution">
    <text evidence="3">The sequence shown here is derived from an EMBL/GenBank/DDBJ whole genome shotgun (WGS) entry which is preliminary data.</text>
</comment>
<organism evidence="3 4">
    <name type="scientific">Chitinophaga dinghuensis</name>
    <dbReference type="NCBI Taxonomy" id="1539050"/>
    <lineage>
        <taxon>Bacteria</taxon>
        <taxon>Pseudomonadati</taxon>
        <taxon>Bacteroidota</taxon>
        <taxon>Chitinophagia</taxon>
        <taxon>Chitinophagales</taxon>
        <taxon>Chitinophagaceae</taxon>
        <taxon>Chitinophaga</taxon>
    </lineage>
</organism>
<keyword evidence="1" id="KW-0472">Membrane</keyword>
<gene>
    <name evidence="3" type="ORF">CLV59_101993</name>
</gene>
<dbReference type="GO" id="GO:1990351">
    <property type="term" value="C:transporter complex"/>
    <property type="evidence" value="ECO:0007669"/>
    <property type="project" value="TreeGrafter"/>
</dbReference>
<dbReference type="PANTHER" id="PTHR30189">
    <property type="entry name" value="LPS-ASSEMBLY PROTEIN"/>
    <property type="match status" value="1"/>
</dbReference>
<keyword evidence="1" id="KW-1133">Transmembrane helix</keyword>
<keyword evidence="4" id="KW-1185">Reference proteome</keyword>
<feature type="transmembrane region" description="Helical" evidence="1">
    <location>
        <begin position="12"/>
        <end position="31"/>
    </location>
</feature>
<dbReference type="GO" id="GO:0009279">
    <property type="term" value="C:cell outer membrane"/>
    <property type="evidence" value="ECO:0007669"/>
    <property type="project" value="TreeGrafter"/>
</dbReference>
<dbReference type="InterPro" id="IPR045659">
    <property type="entry name" value="LptD_2"/>
</dbReference>
<feature type="domain" description="LPS-assembly protein LptD central" evidence="2">
    <location>
        <begin position="264"/>
        <end position="740"/>
    </location>
</feature>
<evidence type="ECO:0000259" key="2">
    <source>
        <dbReference type="Pfam" id="PF19838"/>
    </source>
</evidence>
<evidence type="ECO:0000256" key="1">
    <source>
        <dbReference type="SAM" id="Phobius"/>
    </source>
</evidence>
<dbReference type="Pfam" id="PF19838">
    <property type="entry name" value="LptD_2"/>
    <property type="match status" value="1"/>
</dbReference>
<proteinExistence type="predicted"/>
<dbReference type="EMBL" id="QLMA01000001">
    <property type="protein sequence ID" value="RAJ88226.1"/>
    <property type="molecule type" value="Genomic_DNA"/>
</dbReference>
<evidence type="ECO:0000313" key="3">
    <source>
        <dbReference type="EMBL" id="RAJ88226.1"/>
    </source>
</evidence>
<accession>A0A327WFT0</accession>
<reference evidence="3 4" key="1">
    <citation type="submission" date="2018-06" db="EMBL/GenBank/DDBJ databases">
        <title>Genomic Encyclopedia of Archaeal and Bacterial Type Strains, Phase II (KMG-II): from individual species to whole genera.</title>
        <authorList>
            <person name="Goeker M."/>
        </authorList>
    </citation>
    <scope>NUCLEOTIDE SEQUENCE [LARGE SCALE GENOMIC DNA]</scope>
    <source>
        <strain evidence="3 4">DSM 29821</strain>
    </source>
</reference>
<sequence length="936" mass="104541">MSSSYKNNYKKFLRRTYLAIAGVTIAVPFIIDATAGIKPHAFFGFNKILADTVSPAVGPKSIRKGGAGPVNSKDTVIVPKRGDSSAIKLPGDSTLKDTTIVTVDSLHLPKASKDSLDAVVTAKAQDSMVLMIQDKKFYLYGSANVKYKTIDLTAAQVSFDQNSGVMSATHGKDTAGKPVGRPVMNDGGQSLESDTLEYNFTSSKALIFNTRSQYGEGYVHSEKTKRMADNTIFGFKNGYTTCNLDTPHFSFRSKKIKVIPDKLIVSGPANLEIQGIPTPIFIPFAIFPITQGQRSGILPPQFVVNQQKGMGLENGGYYFGMGENLDMTLRGDVYSYGSWSLTASPTYRKRYKYSGGMTISFANTRLGDPSVPSEFVNSHDFRIMWNHSMDSKARPGINFGASVNFGSSSYNQYNVYDYSTRVNNNIGSSISFSKTWQNKPYNLTVNLSDNQNLQTRDVSLTFPDANFSVQTIYPFQPKELIGTAKWYQKIGIGYTNEFRNQAYFKDSSFGKKEMFDALQTGMRQNIPIAFSIPVMKSFTLSPSVNMTEYWYTKKVYRQWDPNKTNLSTGQLGALDTTYIPGFSAQHEVSAAMSLATALYGMYTFNKDSRIKAIRHVMRPSIGVNYRPNLNSGAYYNMRYNAAGDSTRTSYYTGAPIGVPSEGTFAGMTFNLDNNLEMKVFSRKDTSANHEKKIKLLDGFGLSTNYNFVADSFKLAPFNLYARTNLFDKLNITANAILDPYATKPNGQRIDKYVWETGKFSPGRLASAGITMSTSFQSKDKKSQDKQKALDSLANVTDPNTLLAAQQRQLQMVRNNPGEYVDFDIPWRVDLSYSFNYVNQVRADSGGLVNIIQQYVNFNGDFSLTPKWKVGLNSGFDFTHMQVAYTNMYISRDLHCWQMSINVVPFGTFRQFSITINPKAGLLRDLRINRSRTFYNM</sequence>
<dbReference type="PANTHER" id="PTHR30189:SF1">
    <property type="entry name" value="LPS-ASSEMBLY PROTEIN LPTD"/>
    <property type="match status" value="1"/>
</dbReference>
<name>A0A327WFT0_9BACT</name>
<evidence type="ECO:0000313" key="4">
    <source>
        <dbReference type="Proteomes" id="UP000249819"/>
    </source>
</evidence>
<dbReference type="InterPro" id="IPR050218">
    <property type="entry name" value="LptD"/>
</dbReference>
<dbReference type="Proteomes" id="UP000249819">
    <property type="component" value="Unassembled WGS sequence"/>
</dbReference>
<dbReference type="AlphaFoldDB" id="A0A327WFT0"/>